<dbReference type="InterPro" id="IPR002477">
    <property type="entry name" value="Peptidoglycan-bd-like"/>
</dbReference>
<dbReference type="Pfam" id="PF01471">
    <property type="entry name" value="PG_binding_1"/>
    <property type="match status" value="1"/>
</dbReference>
<dbReference type="SUPFAM" id="SSF141523">
    <property type="entry name" value="L,D-transpeptidase catalytic domain-like"/>
    <property type="match status" value="1"/>
</dbReference>
<dbReference type="GO" id="GO:0018104">
    <property type="term" value="P:peptidoglycan-protein cross-linking"/>
    <property type="evidence" value="ECO:0007669"/>
    <property type="project" value="TreeGrafter"/>
</dbReference>
<dbReference type="Gene3D" id="1.10.101.10">
    <property type="entry name" value="PGBD-like superfamily/PGBD"/>
    <property type="match status" value="1"/>
</dbReference>
<dbReference type="InterPro" id="IPR005490">
    <property type="entry name" value="LD_TPept_cat_dom"/>
</dbReference>
<keyword evidence="3 6" id="KW-0133">Cell shape</keyword>
<protein>
    <submittedName>
        <fullName evidence="9">Fusion of predicted Zn-dependent amidase/peptidase (Cell wall hydrolase/DD-carboxypeptidase family) and uncharacterized domain of ErfK family peptodoglycan-binding domain</fullName>
    </submittedName>
</protein>
<dbReference type="CDD" id="cd16913">
    <property type="entry name" value="YkuD_like"/>
    <property type="match status" value="1"/>
</dbReference>
<evidence type="ECO:0000256" key="1">
    <source>
        <dbReference type="ARBA" id="ARBA00004752"/>
    </source>
</evidence>
<dbReference type="eggNOG" id="COG1376">
    <property type="taxonomic scope" value="Bacteria"/>
</dbReference>
<dbReference type="SUPFAM" id="SSF47090">
    <property type="entry name" value="PGBD-like"/>
    <property type="match status" value="1"/>
</dbReference>
<dbReference type="GO" id="GO:0005576">
    <property type="term" value="C:extracellular region"/>
    <property type="evidence" value="ECO:0007669"/>
    <property type="project" value="TreeGrafter"/>
</dbReference>
<dbReference type="InterPro" id="IPR038063">
    <property type="entry name" value="Transpep_catalytic_dom"/>
</dbReference>
<dbReference type="InterPro" id="IPR036365">
    <property type="entry name" value="PGBD-like_sf"/>
</dbReference>
<name>Q97I32_CLOAB</name>
<dbReference type="UniPathway" id="UPA00219"/>
<dbReference type="GO" id="GO:0008360">
    <property type="term" value="P:regulation of cell shape"/>
    <property type="evidence" value="ECO:0007669"/>
    <property type="project" value="UniProtKB-UniRule"/>
</dbReference>
<evidence type="ECO:0000313" key="10">
    <source>
        <dbReference type="Proteomes" id="UP000000814"/>
    </source>
</evidence>
<feature type="domain" description="L,D-TPase catalytic" evidence="8">
    <location>
        <begin position="161"/>
        <end position="281"/>
    </location>
</feature>
<dbReference type="KEGG" id="cac:CA_C1822"/>
<evidence type="ECO:0000259" key="8">
    <source>
        <dbReference type="PROSITE" id="PS52029"/>
    </source>
</evidence>
<accession>Q97I32</accession>
<evidence type="ECO:0000256" key="2">
    <source>
        <dbReference type="ARBA" id="ARBA00022679"/>
    </source>
</evidence>
<dbReference type="EvolutionaryTrace" id="Q97I32"/>
<dbReference type="EMBL" id="AE001437">
    <property type="protein sequence ID" value="AAK79787.1"/>
    <property type="molecule type" value="Genomic_DNA"/>
</dbReference>
<sequence length="281" mass="31189">MFKQKKIIFIAIIVIFIFSGCSSLQDKSKNQVKSKNLTSSTKKKVKKAKEPPKPKVFKLGSSGSDVKSIQDKLNNYGYAITADGKFGPSTDWAVRDFQYKHNIAMDGSVSDQTMNLLNQTPTDATRVNSVIQPDPNPDVQSLKAAAENLANSNDTPTYTKFFIITSLKEQRVYVFNGDPHNWKLINTFQCTSGASDTPTITGRFYVQGKGLAFKTSNDVICKYYTQIQGNYLFHSILFDKNGNVVDGTLGASLSHGCIRLAVQNAKYIYDTLPMGTGIWIY</sequence>
<dbReference type="PROSITE" id="PS51257">
    <property type="entry name" value="PROKAR_LIPOPROTEIN"/>
    <property type="match status" value="1"/>
</dbReference>
<evidence type="ECO:0000256" key="4">
    <source>
        <dbReference type="ARBA" id="ARBA00022984"/>
    </source>
</evidence>
<dbReference type="eggNOG" id="COG3409">
    <property type="taxonomic scope" value="Bacteria"/>
</dbReference>
<dbReference type="GO" id="GO:0071555">
    <property type="term" value="P:cell wall organization"/>
    <property type="evidence" value="ECO:0007669"/>
    <property type="project" value="UniProtKB-UniRule"/>
</dbReference>
<dbReference type="GO" id="GO:0016740">
    <property type="term" value="F:transferase activity"/>
    <property type="evidence" value="ECO:0007669"/>
    <property type="project" value="UniProtKB-KW"/>
</dbReference>
<evidence type="ECO:0000256" key="5">
    <source>
        <dbReference type="ARBA" id="ARBA00023316"/>
    </source>
</evidence>
<dbReference type="Proteomes" id="UP000000814">
    <property type="component" value="Chromosome"/>
</dbReference>
<dbReference type="Gene3D" id="2.40.440.10">
    <property type="entry name" value="L,D-transpeptidase catalytic domain-like"/>
    <property type="match status" value="1"/>
</dbReference>
<dbReference type="RefSeq" id="WP_010965128.1">
    <property type="nucleotide sequence ID" value="NC_003030.1"/>
</dbReference>
<dbReference type="PATRIC" id="fig|272562.8.peg.2028"/>
<dbReference type="GeneID" id="44998316"/>
<dbReference type="PIR" id="H97124">
    <property type="entry name" value="H97124"/>
</dbReference>
<dbReference type="PANTHER" id="PTHR30582:SF2">
    <property type="entry name" value="L,D-TRANSPEPTIDASE YCIB-RELATED"/>
    <property type="match status" value="1"/>
</dbReference>
<comment type="pathway">
    <text evidence="1 6">Cell wall biogenesis; peptidoglycan biosynthesis.</text>
</comment>
<proteinExistence type="evidence at protein level"/>
<keyword evidence="9" id="KW-0378">Hydrolase</keyword>
<evidence type="ECO:0007829" key="11">
    <source>
        <dbReference type="PDB" id="4XXT"/>
    </source>
</evidence>
<dbReference type="PDBsum" id="4XXT"/>
<dbReference type="STRING" id="272562.CA_C1822"/>
<evidence type="ECO:0000313" key="9">
    <source>
        <dbReference type="EMBL" id="AAK79787.1"/>
    </source>
</evidence>
<dbReference type="PANTHER" id="PTHR30582">
    <property type="entry name" value="L,D-TRANSPEPTIDASE"/>
    <property type="match status" value="1"/>
</dbReference>
<reference evidence="11" key="2">
    <citation type="submission" date="2015-01" db="PDB data bank">
        <title>Crystal structure of Fused Zn-dependent amidase/peptidase/peptodoglycan-binding domain-containing protein from from Clostridium acetobutylicum ATCC 824.</title>
        <authorList>
            <consortium name="Midwest Center for Structural Genomics (MCSG)"/>
            <person name="Chang C."/>
            <person name="Cuff M."/>
            <person name="Joachimiak G."/>
            <person name="Endres M."/>
            <person name="Joachimiak A."/>
        </authorList>
    </citation>
    <scope>X-RAY CRYSTALLOGRAPHY (1.77 ANGSTROMS) OF 24-281</scope>
</reference>
<evidence type="ECO:0000256" key="6">
    <source>
        <dbReference type="PROSITE-ProRule" id="PRU01373"/>
    </source>
</evidence>
<evidence type="ECO:0000256" key="3">
    <source>
        <dbReference type="ARBA" id="ARBA00022960"/>
    </source>
</evidence>
<keyword evidence="10" id="KW-1185">Reference proteome</keyword>
<dbReference type="SMR" id="Q97I32"/>
<dbReference type="Pfam" id="PF03734">
    <property type="entry name" value="YkuD"/>
    <property type="match status" value="1"/>
</dbReference>
<organism evidence="9 10">
    <name type="scientific">Clostridium acetobutylicum (strain ATCC 824 / DSM 792 / JCM 1419 / IAM 19013 / LMG 5710 / NBRC 13948 / NRRL B-527 / VKM B-1787 / 2291 / W)</name>
    <dbReference type="NCBI Taxonomy" id="272562"/>
    <lineage>
        <taxon>Bacteria</taxon>
        <taxon>Bacillati</taxon>
        <taxon>Bacillota</taxon>
        <taxon>Clostridia</taxon>
        <taxon>Eubacteriales</taxon>
        <taxon>Clostridiaceae</taxon>
        <taxon>Clostridium</taxon>
    </lineage>
</organism>
<dbReference type="OrthoDB" id="177750at2"/>
<keyword evidence="5 6" id="KW-0961">Cell wall biogenesis/degradation</keyword>
<feature type="active site" description="Nucleophile" evidence="6">
    <location>
        <position position="257"/>
    </location>
</feature>
<reference evidence="9 10" key="1">
    <citation type="journal article" date="2001" name="J. Bacteriol.">
        <title>Genome sequence and comparative analysis of the solvent-producing bacterium Clostridium acetobutylicum.</title>
        <authorList>
            <person name="Nolling J."/>
            <person name="Breton G."/>
            <person name="Omelchenko M.V."/>
            <person name="Makarova K.S."/>
            <person name="Zeng Q."/>
            <person name="Gibson R."/>
            <person name="Lee H.M."/>
            <person name="Dubois J."/>
            <person name="Qiu D."/>
            <person name="Hitti J."/>
            <person name="Wolf Y.I."/>
            <person name="Tatusov R.L."/>
            <person name="Sabathe F."/>
            <person name="Doucette-Stamm L."/>
            <person name="Soucaille P."/>
            <person name="Daly M.J."/>
            <person name="Bennett G.N."/>
            <person name="Koonin E.V."/>
            <person name="Smith D.R."/>
        </authorList>
    </citation>
    <scope>NUCLEOTIDE SEQUENCE [LARGE SCALE GENOMIC DNA]</scope>
    <source>
        <strain evidence="10">ATCC 824 / DSM 792 / JCM 1419 / LMG 5710 / VKM B-1787</strain>
    </source>
</reference>
<dbReference type="PDB" id="4XXT">
    <property type="method" value="X-ray"/>
    <property type="resolution" value="1.77 A"/>
    <property type="chains" value="A=24-281"/>
</dbReference>
<evidence type="ECO:0000256" key="7">
    <source>
        <dbReference type="SAM" id="MobiDB-lite"/>
    </source>
</evidence>
<keyword evidence="2" id="KW-0808">Transferase</keyword>
<feature type="active site" description="Proton donor/acceptor" evidence="6">
    <location>
        <position position="234"/>
    </location>
</feature>
<dbReference type="PROSITE" id="PS52029">
    <property type="entry name" value="LD_TPASE"/>
    <property type="match status" value="1"/>
</dbReference>
<dbReference type="AlphaFoldDB" id="Q97I32"/>
<feature type="region of interest" description="Disordered" evidence="7">
    <location>
        <begin position="29"/>
        <end position="62"/>
    </location>
</feature>
<keyword evidence="11" id="KW-0002">3D-structure</keyword>
<keyword evidence="4 6" id="KW-0573">Peptidoglycan synthesis</keyword>
<dbReference type="InterPro" id="IPR050979">
    <property type="entry name" value="LD-transpeptidase"/>
</dbReference>
<dbReference type="HOGENOM" id="CLU_079302_0_0_9"/>
<dbReference type="GO" id="GO:0071972">
    <property type="term" value="F:peptidoglycan L,D-transpeptidase activity"/>
    <property type="evidence" value="ECO:0007669"/>
    <property type="project" value="TreeGrafter"/>
</dbReference>
<gene>
    <name evidence="9" type="ordered locus">CA_C1822</name>
</gene>
<dbReference type="InterPro" id="IPR036366">
    <property type="entry name" value="PGBDSf"/>
</dbReference>